<organism evidence="2 3">
    <name type="scientific">Streptomyces canus</name>
    <dbReference type="NCBI Taxonomy" id="58343"/>
    <lineage>
        <taxon>Bacteria</taxon>
        <taxon>Bacillati</taxon>
        <taxon>Actinomycetota</taxon>
        <taxon>Actinomycetes</taxon>
        <taxon>Kitasatosporales</taxon>
        <taxon>Streptomycetaceae</taxon>
        <taxon>Streptomyces</taxon>
        <taxon>Streptomyces aurantiacus group</taxon>
    </lineage>
</organism>
<dbReference type="AlphaFoldDB" id="A0A101SGX9"/>
<comment type="caution">
    <text evidence="2">The sequence shown here is derived from an EMBL/GenBank/DDBJ whole genome shotgun (WGS) entry which is preliminary data.</text>
</comment>
<sequence>MRGPLRARPCAASGGVEHVILALEMTCPDGVAPWVADALMTTVPAMITRLPSAITGRVPNRDTKRPEHRMPITAVYQGELR</sequence>
<feature type="region of interest" description="Disordered" evidence="1">
    <location>
        <begin position="54"/>
        <end position="81"/>
    </location>
</feature>
<feature type="compositionally biased region" description="Basic and acidic residues" evidence="1">
    <location>
        <begin position="59"/>
        <end position="70"/>
    </location>
</feature>
<proteinExistence type="predicted"/>
<evidence type="ECO:0000313" key="2">
    <source>
        <dbReference type="EMBL" id="KUN74079.1"/>
    </source>
</evidence>
<protein>
    <submittedName>
        <fullName evidence="2">Uncharacterized protein</fullName>
    </submittedName>
</protein>
<reference evidence="2 3" key="1">
    <citation type="submission" date="2015-10" db="EMBL/GenBank/DDBJ databases">
        <title>Draft genome sequence of Streptomyces canus DSM 40017, type strain for the species Streptomyces canus.</title>
        <authorList>
            <person name="Ruckert C."/>
            <person name="Winkler A."/>
            <person name="Kalinowski J."/>
            <person name="Kampfer P."/>
            <person name="Glaeser S."/>
        </authorList>
    </citation>
    <scope>NUCLEOTIDE SEQUENCE [LARGE SCALE GENOMIC DNA]</scope>
    <source>
        <strain evidence="2 3">DSM 40017</strain>
    </source>
</reference>
<dbReference type="Proteomes" id="UP000053669">
    <property type="component" value="Unassembled WGS sequence"/>
</dbReference>
<evidence type="ECO:0000256" key="1">
    <source>
        <dbReference type="SAM" id="MobiDB-lite"/>
    </source>
</evidence>
<name>A0A101SGX9_9ACTN</name>
<accession>A0A101SGX9</accession>
<gene>
    <name evidence="2" type="ORF">AQJ46_00325</name>
</gene>
<dbReference type="RefSeq" id="WP_059203624.1">
    <property type="nucleotide sequence ID" value="NZ_KQ948656.1"/>
</dbReference>
<evidence type="ECO:0000313" key="3">
    <source>
        <dbReference type="Proteomes" id="UP000053669"/>
    </source>
</evidence>
<dbReference type="EMBL" id="LMWU01000001">
    <property type="protein sequence ID" value="KUN74079.1"/>
    <property type="molecule type" value="Genomic_DNA"/>
</dbReference>